<gene>
    <name evidence="2" type="ORF">FB45DRAFT_874422</name>
</gene>
<proteinExistence type="predicted"/>
<protein>
    <submittedName>
        <fullName evidence="2">Uncharacterized protein</fullName>
    </submittedName>
</protein>
<feature type="region of interest" description="Disordered" evidence="1">
    <location>
        <begin position="1"/>
        <end position="32"/>
    </location>
</feature>
<sequence length="667" mass="73589">MTHPSVGRCTRQVASVETGGEEKGRNQTDINDTRDSLARAAGQEHDNSLGLPGARQQDFATWCTDCCTMRKNPTPWDMAAASALEFESGLNGKGERNHLHFAGSRRREDMSNLEMTSPRACWLCPGEKPFSRLMGYPFEKPVHSGSGLQSATLDSFAVVLGQPLHKTLVDFGVLGEPCEQNPASGGGSDSGVEMKGMNESRPSRDRREHESLCTPPHFGNGCNLTAACGEAAFCGSGSTTGKPCAMSGFGTVRTPGTADGGKWVGNDEMRWSGTGIPALSRRVQSGGKYGSRQDGQDLGTVLWHESDASKDSDTCRMDCYPNPLTAATFPTRPVGTVLKRQEPDLYAVGMCGRIDTQPAAGLEHAPWRGRLVSVCFGWVGRIGTQHGYESDWTQRMDYWEGKERGADGGIPTLGSAGCGLRLRQMGMARMRGQRTRRECSDRHNYVGQNPVAVGPSPAWWWIGQELENGLQDFKRREERPVEIFLNLNSRMAGGGTTTEFLVNSRPGKETMMMDETAAMNLQNDDNRFLRQQQCIPEATTGISSWNPTSDDFTLTNEAMQHMTIGMVNWARNPPATYRVERGGRGSNPTKGALLLCVEADGNQKWRFVLYSNALKGSGVWQWERREYEKPSCQPDVPLTPTWGIWLPPWMRGRNRNNYRPRLTPEDD</sequence>
<evidence type="ECO:0000256" key="1">
    <source>
        <dbReference type="SAM" id="MobiDB-lite"/>
    </source>
</evidence>
<feature type="region of interest" description="Disordered" evidence="1">
    <location>
        <begin position="180"/>
        <end position="212"/>
    </location>
</feature>
<keyword evidence="3" id="KW-1185">Reference proteome</keyword>
<dbReference type="Proteomes" id="UP001221142">
    <property type="component" value="Unassembled WGS sequence"/>
</dbReference>
<dbReference type="AlphaFoldDB" id="A0AAD7B8S2"/>
<dbReference type="EMBL" id="JARKIF010000028">
    <property type="protein sequence ID" value="KAJ7613464.1"/>
    <property type="molecule type" value="Genomic_DNA"/>
</dbReference>
<name>A0AAD7B8S2_9AGAR</name>
<evidence type="ECO:0000313" key="2">
    <source>
        <dbReference type="EMBL" id="KAJ7613464.1"/>
    </source>
</evidence>
<reference evidence="2" key="1">
    <citation type="submission" date="2023-03" db="EMBL/GenBank/DDBJ databases">
        <title>Massive genome expansion in bonnet fungi (Mycena s.s.) driven by repeated elements and novel gene families across ecological guilds.</title>
        <authorList>
            <consortium name="Lawrence Berkeley National Laboratory"/>
            <person name="Harder C.B."/>
            <person name="Miyauchi S."/>
            <person name="Viragh M."/>
            <person name="Kuo A."/>
            <person name="Thoen E."/>
            <person name="Andreopoulos B."/>
            <person name="Lu D."/>
            <person name="Skrede I."/>
            <person name="Drula E."/>
            <person name="Henrissat B."/>
            <person name="Morin E."/>
            <person name="Kohler A."/>
            <person name="Barry K."/>
            <person name="LaButti K."/>
            <person name="Morin E."/>
            <person name="Salamov A."/>
            <person name="Lipzen A."/>
            <person name="Mereny Z."/>
            <person name="Hegedus B."/>
            <person name="Baldrian P."/>
            <person name="Stursova M."/>
            <person name="Weitz H."/>
            <person name="Taylor A."/>
            <person name="Grigoriev I.V."/>
            <person name="Nagy L.G."/>
            <person name="Martin F."/>
            <person name="Kauserud H."/>
        </authorList>
    </citation>
    <scope>NUCLEOTIDE SEQUENCE</scope>
    <source>
        <strain evidence="2">9284</strain>
    </source>
</reference>
<accession>A0AAD7B8S2</accession>
<organism evidence="2 3">
    <name type="scientific">Roridomyces roridus</name>
    <dbReference type="NCBI Taxonomy" id="1738132"/>
    <lineage>
        <taxon>Eukaryota</taxon>
        <taxon>Fungi</taxon>
        <taxon>Dikarya</taxon>
        <taxon>Basidiomycota</taxon>
        <taxon>Agaricomycotina</taxon>
        <taxon>Agaricomycetes</taxon>
        <taxon>Agaricomycetidae</taxon>
        <taxon>Agaricales</taxon>
        <taxon>Marasmiineae</taxon>
        <taxon>Mycenaceae</taxon>
        <taxon>Roridomyces</taxon>
    </lineage>
</organism>
<comment type="caution">
    <text evidence="2">The sequence shown here is derived from an EMBL/GenBank/DDBJ whole genome shotgun (WGS) entry which is preliminary data.</text>
</comment>
<evidence type="ECO:0000313" key="3">
    <source>
        <dbReference type="Proteomes" id="UP001221142"/>
    </source>
</evidence>
<feature type="compositionally biased region" description="Basic and acidic residues" evidence="1">
    <location>
        <begin position="20"/>
        <end position="32"/>
    </location>
</feature>
<feature type="compositionally biased region" description="Basic and acidic residues" evidence="1">
    <location>
        <begin position="196"/>
        <end position="211"/>
    </location>
</feature>